<sequence length="368" mass="41060">MRLLLLAYFTILLSAAFLPASSSEVRHARNFEIIDYGTHRMLSVSNAFRDSTQIHHYALVPKRNELPELPEAATVIRTPVERVVAMETVYIGYLEALAQLDTIIAAATVDYISNPKVRQGVAEGTIQPVQVGQAIDVEKLLLLQPDLLITSVSGDAAFDIPAKLERTGLPIVLSAGYMEQDPLARAEWIKFVAAFFEEDELANQIFDGIEKRYRKLETRTKQIEDKPTVLCGAPYSGVWHVPGGDSYTARMIFDAGGDYLWSEDSTQGGIPLDTERVFLKAAGADYWINPSFYRSMHALYAADARFAKFAPAKNGQVYNNTRQVSPSGGNAIWERGITQPDKVLADLIHIFHPDLLPEHELVYYELLQ</sequence>
<feature type="chain" id="PRO_5016429194" evidence="1">
    <location>
        <begin position="23"/>
        <end position="368"/>
    </location>
</feature>
<dbReference type="PANTHER" id="PTHR30535">
    <property type="entry name" value="VITAMIN B12-BINDING PROTEIN"/>
    <property type="match status" value="1"/>
</dbReference>
<proteinExistence type="predicted"/>
<dbReference type="PANTHER" id="PTHR30535:SF34">
    <property type="entry name" value="MOLYBDATE-BINDING PROTEIN MOLA"/>
    <property type="match status" value="1"/>
</dbReference>
<evidence type="ECO:0000259" key="2">
    <source>
        <dbReference type="PROSITE" id="PS50983"/>
    </source>
</evidence>
<dbReference type="GO" id="GO:0071281">
    <property type="term" value="P:cellular response to iron ion"/>
    <property type="evidence" value="ECO:0007669"/>
    <property type="project" value="TreeGrafter"/>
</dbReference>
<dbReference type="Pfam" id="PF01497">
    <property type="entry name" value="Peripla_BP_2"/>
    <property type="match status" value="1"/>
</dbReference>
<dbReference type="SUPFAM" id="SSF53807">
    <property type="entry name" value="Helical backbone' metal receptor"/>
    <property type="match status" value="1"/>
</dbReference>
<organism evidence="3 4">
    <name type="scientific">Coraliomargarita sinensis</name>
    <dbReference type="NCBI Taxonomy" id="2174842"/>
    <lineage>
        <taxon>Bacteria</taxon>
        <taxon>Pseudomonadati</taxon>
        <taxon>Verrucomicrobiota</taxon>
        <taxon>Opitutia</taxon>
        <taxon>Puniceicoccales</taxon>
        <taxon>Coraliomargaritaceae</taxon>
        <taxon>Coraliomargarita</taxon>
    </lineage>
</organism>
<dbReference type="InterPro" id="IPR050902">
    <property type="entry name" value="ABC_Transporter_SBP"/>
</dbReference>
<dbReference type="PROSITE" id="PS50983">
    <property type="entry name" value="FE_B12_PBP"/>
    <property type="match status" value="1"/>
</dbReference>
<keyword evidence="1" id="KW-0732">Signal</keyword>
<dbReference type="InterPro" id="IPR002491">
    <property type="entry name" value="ABC_transptr_periplasmic_BD"/>
</dbReference>
<dbReference type="RefSeq" id="WP_110130572.1">
    <property type="nucleotide sequence ID" value="NZ_QHJQ01000003.1"/>
</dbReference>
<gene>
    <name evidence="3" type="ORF">DDZ13_06245</name>
</gene>
<protein>
    <submittedName>
        <fullName evidence="3">ABC transporter substrate-binding protein</fullName>
    </submittedName>
</protein>
<accession>A0A317ZGR2</accession>
<dbReference type="InParanoid" id="A0A317ZGR2"/>
<feature type="domain" description="Fe/B12 periplasmic-binding" evidence="2">
    <location>
        <begin position="82"/>
        <end position="355"/>
    </location>
</feature>
<dbReference type="OrthoDB" id="9812528at2"/>
<evidence type="ECO:0000256" key="1">
    <source>
        <dbReference type="SAM" id="SignalP"/>
    </source>
</evidence>
<dbReference type="Proteomes" id="UP000247099">
    <property type="component" value="Unassembled WGS sequence"/>
</dbReference>
<comment type="caution">
    <text evidence="3">The sequence shown here is derived from an EMBL/GenBank/DDBJ whole genome shotgun (WGS) entry which is preliminary data.</text>
</comment>
<name>A0A317ZGR2_9BACT</name>
<dbReference type="AlphaFoldDB" id="A0A317ZGR2"/>
<keyword evidence="4" id="KW-1185">Reference proteome</keyword>
<dbReference type="Gene3D" id="3.40.50.1980">
    <property type="entry name" value="Nitrogenase molybdenum iron protein domain"/>
    <property type="match status" value="2"/>
</dbReference>
<reference evidence="3 4" key="1">
    <citation type="submission" date="2018-05" db="EMBL/GenBank/DDBJ databases">
        <title>Coraliomargarita sinensis sp. nov., isolated from a marine solar saltern.</title>
        <authorList>
            <person name="Zhou L.Y."/>
        </authorList>
    </citation>
    <scope>NUCLEOTIDE SEQUENCE [LARGE SCALE GENOMIC DNA]</scope>
    <source>
        <strain evidence="3 4">WN38</strain>
    </source>
</reference>
<dbReference type="EMBL" id="QHJQ01000003">
    <property type="protein sequence ID" value="PXA04766.1"/>
    <property type="molecule type" value="Genomic_DNA"/>
</dbReference>
<feature type="signal peptide" evidence="1">
    <location>
        <begin position="1"/>
        <end position="22"/>
    </location>
</feature>
<evidence type="ECO:0000313" key="3">
    <source>
        <dbReference type="EMBL" id="PXA04766.1"/>
    </source>
</evidence>
<evidence type="ECO:0000313" key="4">
    <source>
        <dbReference type="Proteomes" id="UP000247099"/>
    </source>
</evidence>